<feature type="domain" description="HTH arsR-type" evidence="4">
    <location>
        <begin position="240"/>
        <end position="316"/>
    </location>
</feature>
<dbReference type="Pfam" id="PF12840">
    <property type="entry name" value="HTH_20"/>
    <property type="match status" value="1"/>
</dbReference>
<keyword evidence="2" id="KW-0238">DNA-binding</keyword>
<name>A0A0A0JKD6_9MICO</name>
<reference evidence="5 6" key="1">
    <citation type="submission" date="2013-08" db="EMBL/GenBank/DDBJ databases">
        <title>The genome sequence of Knoellia subterranea.</title>
        <authorList>
            <person name="Zhu W."/>
            <person name="Wang G."/>
        </authorList>
    </citation>
    <scope>NUCLEOTIDE SEQUENCE [LARGE SCALE GENOMIC DNA]</scope>
    <source>
        <strain evidence="5 6">KCTC 19937</strain>
    </source>
</reference>
<evidence type="ECO:0000256" key="1">
    <source>
        <dbReference type="ARBA" id="ARBA00023015"/>
    </source>
</evidence>
<accession>A0A0A0JKD6</accession>
<dbReference type="GO" id="GO:0003677">
    <property type="term" value="F:DNA binding"/>
    <property type="evidence" value="ECO:0007669"/>
    <property type="project" value="UniProtKB-KW"/>
</dbReference>
<protein>
    <recommendedName>
        <fullName evidence="4">HTH arsR-type domain-containing protein</fullName>
    </recommendedName>
</protein>
<dbReference type="PANTHER" id="PTHR43132">
    <property type="entry name" value="ARSENICAL RESISTANCE OPERON REPRESSOR ARSR-RELATED"/>
    <property type="match status" value="1"/>
</dbReference>
<keyword evidence="6" id="KW-1185">Reference proteome</keyword>
<comment type="caution">
    <text evidence="5">The sequence shown here is derived from an EMBL/GenBank/DDBJ whole genome shotgun (WGS) entry which is preliminary data.</text>
</comment>
<organism evidence="5 6">
    <name type="scientific">Knoellia subterranea KCTC 19937</name>
    <dbReference type="NCBI Taxonomy" id="1385521"/>
    <lineage>
        <taxon>Bacteria</taxon>
        <taxon>Bacillati</taxon>
        <taxon>Actinomycetota</taxon>
        <taxon>Actinomycetes</taxon>
        <taxon>Micrococcales</taxon>
        <taxon>Intrasporangiaceae</taxon>
        <taxon>Knoellia</taxon>
    </lineage>
</organism>
<gene>
    <name evidence="5" type="ORF">N803_12680</name>
</gene>
<dbReference type="PANTHER" id="PTHR43132:SF8">
    <property type="entry name" value="HTH-TYPE TRANSCRIPTIONAL REGULATOR KMTR"/>
    <property type="match status" value="1"/>
</dbReference>
<dbReference type="OrthoDB" id="3460651at2"/>
<evidence type="ECO:0000256" key="3">
    <source>
        <dbReference type="ARBA" id="ARBA00023163"/>
    </source>
</evidence>
<dbReference type="EMBL" id="AVPK01000004">
    <property type="protein sequence ID" value="KGN37910.1"/>
    <property type="molecule type" value="Genomic_DNA"/>
</dbReference>
<dbReference type="Pfam" id="PF19361">
    <property type="entry name" value="DUF5937"/>
    <property type="match status" value="1"/>
</dbReference>
<dbReference type="RefSeq" id="WP_052112084.1">
    <property type="nucleotide sequence ID" value="NZ_AVPK01000004.1"/>
</dbReference>
<dbReference type="SMART" id="SM00418">
    <property type="entry name" value="HTH_ARSR"/>
    <property type="match status" value="1"/>
</dbReference>
<evidence type="ECO:0000256" key="2">
    <source>
        <dbReference type="ARBA" id="ARBA00023125"/>
    </source>
</evidence>
<dbReference type="GO" id="GO:0003700">
    <property type="term" value="F:DNA-binding transcription factor activity"/>
    <property type="evidence" value="ECO:0007669"/>
    <property type="project" value="InterPro"/>
</dbReference>
<sequence length="316" mass="33734">MKQLAMSPAGLGAVRFHISPVNQVAGLLRLAVSGAWHPQHSRWAATVRPLLGHPRLALLAELVPAGGVGSLPIVHLRPDSGATTWDEELAAIEAMSEAVLRADLDRSGSPRPLARRSLERGTLGPDVAAALAYLWQEVMADEWARFERGLRAEVARCSDVAAARGIGAALGELHPRVHWVAGADEVSVVVDKPIDGRHEVGSEGLVLMPNVFLWDEPLVTVEARTEGLLYPCRTDEAAGREPSRSRPTASPMSRLIGTTRARVLDALAVPVTTTGLASQLGLAPSTVSTHLTVLHSAGLVVRRRDGQRVLYARTAP</sequence>
<dbReference type="eggNOG" id="COG0640">
    <property type="taxonomic scope" value="Bacteria"/>
</dbReference>
<dbReference type="InterPro" id="IPR051011">
    <property type="entry name" value="Metal_resp_trans_reg"/>
</dbReference>
<dbReference type="AlphaFoldDB" id="A0A0A0JKD6"/>
<dbReference type="CDD" id="cd00090">
    <property type="entry name" value="HTH_ARSR"/>
    <property type="match status" value="1"/>
</dbReference>
<evidence type="ECO:0000313" key="6">
    <source>
        <dbReference type="Proteomes" id="UP000030011"/>
    </source>
</evidence>
<dbReference type="PROSITE" id="PS50987">
    <property type="entry name" value="HTH_ARSR_2"/>
    <property type="match status" value="1"/>
</dbReference>
<keyword evidence="1" id="KW-0805">Transcription regulation</keyword>
<dbReference type="InterPro" id="IPR036390">
    <property type="entry name" value="WH_DNA-bd_sf"/>
</dbReference>
<dbReference type="SMART" id="SM00419">
    <property type="entry name" value="HTH_CRP"/>
    <property type="match status" value="1"/>
</dbReference>
<evidence type="ECO:0000259" key="4">
    <source>
        <dbReference type="PROSITE" id="PS50987"/>
    </source>
</evidence>
<dbReference type="InterPro" id="IPR011991">
    <property type="entry name" value="ArsR-like_HTH"/>
</dbReference>
<dbReference type="STRING" id="1385521.N803_12680"/>
<evidence type="ECO:0000313" key="5">
    <source>
        <dbReference type="EMBL" id="KGN37910.1"/>
    </source>
</evidence>
<keyword evidence="3" id="KW-0804">Transcription</keyword>
<dbReference type="Gene3D" id="1.10.10.10">
    <property type="entry name" value="Winged helix-like DNA-binding domain superfamily/Winged helix DNA-binding domain"/>
    <property type="match status" value="1"/>
</dbReference>
<dbReference type="InterPro" id="IPR001845">
    <property type="entry name" value="HTH_ArsR_DNA-bd_dom"/>
</dbReference>
<dbReference type="InterPro" id="IPR012318">
    <property type="entry name" value="HTH_CRP"/>
</dbReference>
<dbReference type="InterPro" id="IPR036388">
    <property type="entry name" value="WH-like_DNA-bd_sf"/>
</dbReference>
<dbReference type="SUPFAM" id="SSF46785">
    <property type="entry name" value="Winged helix' DNA-binding domain"/>
    <property type="match status" value="1"/>
</dbReference>
<dbReference type="InterPro" id="IPR045981">
    <property type="entry name" value="DUF5937"/>
</dbReference>
<dbReference type="Proteomes" id="UP000030011">
    <property type="component" value="Unassembled WGS sequence"/>
</dbReference>
<proteinExistence type="predicted"/>